<evidence type="ECO:0000256" key="1">
    <source>
        <dbReference type="ARBA" id="ARBA00022741"/>
    </source>
</evidence>
<dbReference type="EMBL" id="HG671985">
    <property type="protein sequence ID" value="CDI82048.1"/>
    <property type="molecule type" value="Genomic_DNA"/>
</dbReference>
<dbReference type="GO" id="GO:0016020">
    <property type="term" value="C:membrane"/>
    <property type="evidence" value="ECO:0007669"/>
    <property type="project" value="TreeGrafter"/>
</dbReference>
<name>U6GS23_EIMAC</name>
<dbReference type="GO" id="GO:0005524">
    <property type="term" value="F:ATP binding"/>
    <property type="evidence" value="ECO:0007669"/>
    <property type="project" value="UniProtKB-KW"/>
</dbReference>
<gene>
    <name evidence="5" type="ORF">EAH_00064420</name>
</gene>
<dbReference type="PANTHER" id="PTHR43272">
    <property type="entry name" value="LONG-CHAIN-FATTY-ACID--COA LIGASE"/>
    <property type="match status" value="1"/>
</dbReference>
<dbReference type="SUPFAM" id="SSF56801">
    <property type="entry name" value="Acetyl-CoA synthetase-like"/>
    <property type="match status" value="1"/>
</dbReference>
<dbReference type="VEuPathDB" id="ToxoDB:EAH_00064420"/>
<dbReference type="PANTHER" id="PTHR43272:SF33">
    <property type="entry name" value="AMP-BINDING DOMAIN-CONTAINING PROTEIN-RELATED"/>
    <property type="match status" value="1"/>
</dbReference>
<proteinExistence type="predicted"/>
<feature type="compositionally biased region" description="Low complexity" evidence="3">
    <location>
        <begin position="25"/>
        <end position="46"/>
    </location>
</feature>
<dbReference type="OrthoDB" id="1700726at2759"/>
<accession>U6GS23</accession>
<dbReference type="GeneID" id="25274512"/>
<evidence type="ECO:0000256" key="2">
    <source>
        <dbReference type="ARBA" id="ARBA00022840"/>
    </source>
</evidence>
<feature type="non-terminal residue" evidence="5">
    <location>
        <position position="1"/>
    </location>
</feature>
<protein>
    <submittedName>
        <fullName evidence="5">Acyl-CoA synthetase long-chain family member 6, related</fullName>
    </submittedName>
</protein>
<feature type="compositionally biased region" description="Low complexity" evidence="3">
    <location>
        <begin position="252"/>
        <end position="270"/>
    </location>
</feature>
<dbReference type="Pfam" id="PF00501">
    <property type="entry name" value="AMP-binding"/>
    <property type="match status" value="1"/>
</dbReference>
<dbReference type="Proteomes" id="UP000018050">
    <property type="component" value="Unassembled WGS sequence"/>
</dbReference>
<organism evidence="5 6">
    <name type="scientific">Eimeria acervulina</name>
    <name type="common">Coccidian parasite</name>
    <dbReference type="NCBI Taxonomy" id="5801"/>
    <lineage>
        <taxon>Eukaryota</taxon>
        <taxon>Sar</taxon>
        <taxon>Alveolata</taxon>
        <taxon>Apicomplexa</taxon>
        <taxon>Conoidasida</taxon>
        <taxon>Coccidia</taxon>
        <taxon>Eucoccidiorida</taxon>
        <taxon>Eimeriorina</taxon>
        <taxon>Eimeriidae</taxon>
        <taxon>Eimeria</taxon>
    </lineage>
</organism>
<keyword evidence="6" id="KW-1185">Reference proteome</keyword>
<evidence type="ECO:0000313" key="5">
    <source>
        <dbReference type="EMBL" id="CDI82048.1"/>
    </source>
</evidence>
<dbReference type="AlphaFoldDB" id="U6GS23"/>
<feature type="domain" description="AMP-dependent synthetase/ligase" evidence="4">
    <location>
        <begin position="130"/>
        <end position="341"/>
    </location>
</feature>
<dbReference type="Gene3D" id="3.40.50.12780">
    <property type="entry name" value="N-terminal domain of ligase-like"/>
    <property type="match status" value="1"/>
</dbReference>
<feature type="region of interest" description="Disordered" evidence="3">
    <location>
        <begin position="248"/>
        <end position="271"/>
    </location>
</feature>
<dbReference type="GO" id="GO:0004467">
    <property type="term" value="F:long-chain fatty acid-CoA ligase activity"/>
    <property type="evidence" value="ECO:0007669"/>
    <property type="project" value="TreeGrafter"/>
</dbReference>
<reference evidence="5" key="1">
    <citation type="submission" date="2013-10" db="EMBL/GenBank/DDBJ databases">
        <title>Genomic analysis of the causative agents of coccidiosis in chickens.</title>
        <authorList>
            <person name="Reid A.J."/>
            <person name="Blake D."/>
            <person name="Billington K."/>
            <person name="Browne H."/>
            <person name="Dunn M."/>
            <person name="Hung S."/>
            <person name="Kawahara F."/>
            <person name="Miranda-Saavedra D."/>
            <person name="Mourier T."/>
            <person name="Nagra H."/>
            <person name="Otto T.D."/>
            <person name="Rawlings N."/>
            <person name="Sanchez A."/>
            <person name="Sanders M."/>
            <person name="Subramaniam C."/>
            <person name="Tay Y."/>
            <person name="Dear P."/>
            <person name="Doerig C."/>
            <person name="Gruber A."/>
            <person name="Parkinson J."/>
            <person name="Shirley M."/>
            <person name="Wan K.L."/>
            <person name="Berriman M."/>
            <person name="Tomley F."/>
            <person name="Pain A."/>
        </authorList>
    </citation>
    <scope>NUCLEOTIDE SEQUENCE</scope>
    <source>
        <strain evidence="5">Houghton</strain>
    </source>
</reference>
<evidence type="ECO:0000259" key="4">
    <source>
        <dbReference type="Pfam" id="PF00501"/>
    </source>
</evidence>
<dbReference type="OMA" id="WELFQMG"/>
<dbReference type="GO" id="GO:0005783">
    <property type="term" value="C:endoplasmic reticulum"/>
    <property type="evidence" value="ECO:0007669"/>
    <property type="project" value="TreeGrafter"/>
</dbReference>
<sequence>QQQLQQQLQQQELLLQQGKQPGRQQYQLRWQQQQQDERQQQQQQQQELHKAPAEMGAGVSSPKDVQYSVVVPNAETWADRTVPRRHYSALNRLADNFSAHPVKNAWELFQMGVNTSAEDPCLGTRVVTPDGNKGEYVWKTYREVERLALEVGSGLLNGDFVPSRRFEEPGEQPLSLRCIGIFARNREEWVITEHAANAYGLTVVPLYDTLGAHSTRFILGETQMKTVVCDADCLVKLLAALQQDKQHRTVNQQPQQPHGEEAQQQQQHGGMHVEQHRDIFLECVITLDRVTDEQRQTAEELGLRLMCWEELLELGRANMVPLSEEVQPTLDSLHTICYTSGKWIPPLAGNNWQPEGCDDVPREFRGGYRGSCGGS</sequence>
<dbReference type="InterPro" id="IPR000873">
    <property type="entry name" value="AMP-dep_synth/lig_dom"/>
</dbReference>
<evidence type="ECO:0000256" key="3">
    <source>
        <dbReference type="SAM" id="MobiDB-lite"/>
    </source>
</evidence>
<keyword evidence="2" id="KW-0067">ATP-binding</keyword>
<dbReference type="InterPro" id="IPR042099">
    <property type="entry name" value="ANL_N_sf"/>
</dbReference>
<feature type="region of interest" description="Disordered" evidence="3">
    <location>
        <begin position="25"/>
        <end position="64"/>
    </location>
</feature>
<dbReference type="RefSeq" id="XP_013248418.1">
    <property type="nucleotide sequence ID" value="XM_013392964.1"/>
</dbReference>
<reference evidence="5" key="2">
    <citation type="submission" date="2013-10" db="EMBL/GenBank/DDBJ databases">
        <authorList>
            <person name="Aslett M."/>
        </authorList>
    </citation>
    <scope>NUCLEOTIDE SEQUENCE</scope>
    <source>
        <strain evidence="5">Houghton</strain>
    </source>
</reference>
<evidence type="ECO:0000313" key="6">
    <source>
        <dbReference type="Proteomes" id="UP000018050"/>
    </source>
</evidence>
<keyword evidence="1" id="KW-0547">Nucleotide-binding</keyword>